<dbReference type="InterPro" id="IPR016039">
    <property type="entry name" value="Thiolase-like"/>
</dbReference>
<name>A0A0K1E905_CHOCO</name>
<dbReference type="OrthoDB" id="4565318at2"/>
<gene>
    <name evidence="10" type="primary">atoB</name>
    <name evidence="10" type="ORF">CMC5_014900</name>
</gene>
<proteinExistence type="inferred from homology"/>
<dbReference type="Proteomes" id="UP000067626">
    <property type="component" value="Chromosome"/>
</dbReference>
<keyword evidence="3 7" id="KW-0808">Transferase</keyword>
<dbReference type="InterPro" id="IPR002155">
    <property type="entry name" value="Thiolase"/>
</dbReference>
<dbReference type="NCBIfam" id="TIGR01930">
    <property type="entry name" value="AcCoA-C-Actrans"/>
    <property type="match status" value="1"/>
</dbReference>
<dbReference type="GO" id="GO:0006635">
    <property type="term" value="P:fatty acid beta-oxidation"/>
    <property type="evidence" value="ECO:0007669"/>
    <property type="project" value="TreeGrafter"/>
</dbReference>
<dbReference type="Pfam" id="PF00108">
    <property type="entry name" value="Thiolase_N"/>
    <property type="match status" value="1"/>
</dbReference>
<dbReference type="InterPro" id="IPR020617">
    <property type="entry name" value="Thiolase_C"/>
</dbReference>
<accession>A0A0K1E905</accession>
<feature type="active site" description="Acyl-thioester intermediate" evidence="6">
    <location>
        <position position="93"/>
    </location>
</feature>
<feature type="domain" description="Thiolase C-terminal" evidence="9">
    <location>
        <begin position="281"/>
        <end position="402"/>
    </location>
</feature>
<dbReference type="FunFam" id="3.40.47.10:FF:000010">
    <property type="entry name" value="Acetyl-CoA acetyltransferase (Thiolase)"/>
    <property type="match status" value="1"/>
</dbReference>
<evidence type="ECO:0000259" key="8">
    <source>
        <dbReference type="Pfam" id="PF00108"/>
    </source>
</evidence>
<evidence type="ECO:0000259" key="9">
    <source>
        <dbReference type="Pfam" id="PF02803"/>
    </source>
</evidence>
<dbReference type="InterPro" id="IPR020615">
    <property type="entry name" value="Thiolase_acyl_enz_int_AS"/>
</dbReference>
<dbReference type="EMBL" id="CP012159">
    <property type="protein sequence ID" value="AKT37355.1"/>
    <property type="molecule type" value="Genomic_DNA"/>
</dbReference>
<evidence type="ECO:0000313" key="11">
    <source>
        <dbReference type="Proteomes" id="UP000067626"/>
    </source>
</evidence>
<dbReference type="PROSITE" id="PS00098">
    <property type="entry name" value="THIOLASE_1"/>
    <property type="match status" value="1"/>
</dbReference>
<dbReference type="STRING" id="52.CMC5_014900"/>
<dbReference type="AlphaFoldDB" id="A0A0K1E905"/>
<dbReference type="CDD" id="cd00751">
    <property type="entry name" value="thiolase"/>
    <property type="match status" value="1"/>
</dbReference>
<dbReference type="PIRSF" id="PIRSF000429">
    <property type="entry name" value="Ac-CoA_Ac_transf"/>
    <property type="match status" value="1"/>
</dbReference>
<keyword evidence="11" id="KW-1185">Reference proteome</keyword>
<protein>
    <recommendedName>
        <fullName evidence="5">acetyl-CoA C-acyltransferase</fullName>
        <ecNumber evidence="5">2.3.1.16</ecNumber>
    </recommendedName>
</protein>
<evidence type="ECO:0000256" key="1">
    <source>
        <dbReference type="ARBA" id="ARBA00005189"/>
    </source>
</evidence>
<keyword evidence="4 7" id="KW-0012">Acyltransferase</keyword>
<dbReference type="EC" id="2.3.1.16" evidence="5"/>
<dbReference type="InterPro" id="IPR020613">
    <property type="entry name" value="Thiolase_CS"/>
</dbReference>
<dbReference type="InterPro" id="IPR050215">
    <property type="entry name" value="Thiolase-like_sf_Thiolase"/>
</dbReference>
<feature type="active site" description="Proton acceptor" evidence="6">
    <location>
        <position position="389"/>
    </location>
</feature>
<reference evidence="10 11" key="1">
    <citation type="submission" date="2015-07" db="EMBL/GenBank/DDBJ databases">
        <title>Genome analysis of myxobacterium Chondromyces crocatus Cm c5 reveals a high potential for natural compound synthesis and the genetic basis for the loss of fruiting body formation.</title>
        <authorList>
            <person name="Zaburannyi N."/>
            <person name="Bunk B."/>
            <person name="Maier J."/>
            <person name="Overmann J."/>
            <person name="Mueller R."/>
        </authorList>
    </citation>
    <scope>NUCLEOTIDE SEQUENCE [LARGE SCALE GENOMIC DNA]</scope>
    <source>
        <strain evidence="10 11">Cm c5</strain>
    </source>
</reference>
<dbReference type="PANTHER" id="PTHR43853:SF2">
    <property type="entry name" value="3-OXOADIPYL-COA_3-OXO-5,6-DEHYDROSUBERYL-COA THIOLASE"/>
    <property type="match status" value="1"/>
</dbReference>
<feature type="domain" description="Thiolase N-terminal" evidence="8">
    <location>
        <begin position="8"/>
        <end position="273"/>
    </location>
</feature>
<comment type="similarity">
    <text evidence="2 7">Belongs to the thiolase-like superfamily. Thiolase family.</text>
</comment>
<evidence type="ECO:0000256" key="3">
    <source>
        <dbReference type="ARBA" id="ARBA00022679"/>
    </source>
</evidence>
<dbReference type="GO" id="GO:0003988">
    <property type="term" value="F:acetyl-CoA C-acyltransferase activity"/>
    <property type="evidence" value="ECO:0007669"/>
    <property type="project" value="UniProtKB-EC"/>
</dbReference>
<feature type="active site" description="Proton acceptor" evidence="6">
    <location>
        <position position="359"/>
    </location>
</feature>
<dbReference type="KEGG" id="ccro:CMC5_014900"/>
<dbReference type="InterPro" id="IPR020616">
    <property type="entry name" value="Thiolase_N"/>
</dbReference>
<evidence type="ECO:0000256" key="6">
    <source>
        <dbReference type="PIRSR" id="PIRSR000429-1"/>
    </source>
</evidence>
<comment type="pathway">
    <text evidence="1">Lipid metabolism.</text>
</comment>
<sequence length="403" mass="42245">MPAALRSVYVVDAVRTPIGRYAGGLATVRPDDLAAHVIDALVKRQPGLLPRLDQVVFGATNQAGEDNRNVARMALLIAGLPFEVPAVTVNRLCGSGLEAVADAARMIAVGEAECAIAGGVESMTRAPFSMPKTAEKFDRTPPPVYDTTLGWRYPNPRMSARFELQSMGETAENVAKKYGVSREDQDKFALGSHQRAAAAWEAGEFASEVAKVEVPQRKGAPVVVERDESIRPDASLEALAKLKPVFREGGTVTAGNSSPINDGASGLLLASEEVVKAAGVTPLARLVSTATAGVEPNLMGEGPIPAVKKLLQREGLRVPNLDLVELNEAFAAQALACLRALELDPARVNVRGGGIALGHPIGSSGARIACTLVHAMRDRGARLGVAALCIGVGQGIATLFERA</sequence>
<dbReference type="RefSeq" id="WP_050429735.1">
    <property type="nucleotide sequence ID" value="NZ_CP012159.1"/>
</dbReference>
<evidence type="ECO:0000256" key="2">
    <source>
        <dbReference type="ARBA" id="ARBA00010982"/>
    </source>
</evidence>
<evidence type="ECO:0000256" key="7">
    <source>
        <dbReference type="RuleBase" id="RU003557"/>
    </source>
</evidence>
<dbReference type="Pfam" id="PF02803">
    <property type="entry name" value="Thiolase_C"/>
    <property type="match status" value="1"/>
</dbReference>
<organism evidence="10 11">
    <name type="scientific">Chondromyces crocatus</name>
    <dbReference type="NCBI Taxonomy" id="52"/>
    <lineage>
        <taxon>Bacteria</taxon>
        <taxon>Pseudomonadati</taxon>
        <taxon>Myxococcota</taxon>
        <taxon>Polyangia</taxon>
        <taxon>Polyangiales</taxon>
        <taxon>Polyangiaceae</taxon>
        <taxon>Chondromyces</taxon>
    </lineage>
</organism>
<evidence type="ECO:0000313" key="10">
    <source>
        <dbReference type="EMBL" id="AKT37355.1"/>
    </source>
</evidence>
<dbReference type="SUPFAM" id="SSF53901">
    <property type="entry name" value="Thiolase-like"/>
    <property type="match status" value="2"/>
</dbReference>
<dbReference type="GO" id="GO:0005737">
    <property type="term" value="C:cytoplasm"/>
    <property type="evidence" value="ECO:0007669"/>
    <property type="project" value="UniProtKB-ARBA"/>
</dbReference>
<dbReference type="PROSITE" id="PS00737">
    <property type="entry name" value="THIOLASE_2"/>
    <property type="match status" value="1"/>
</dbReference>
<dbReference type="InterPro" id="IPR020610">
    <property type="entry name" value="Thiolase_AS"/>
</dbReference>
<dbReference type="PATRIC" id="fig|52.7.peg.1591"/>
<dbReference type="PANTHER" id="PTHR43853">
    <property type="entry name" value="3-KETOACYL-COA THIOLASE, PEROXISOMAL"/>
    <property type="match status" value="1"/>
</dbReference>
<dbReference type="GO" id="GO:0010124">
    <property type="term" value="P:phenylacetate catabolic process"/>
    <property type="evidence" value="ECO:0007669"/>
    <property type="project" value="TreeGrafter"/>
</dbReference>
<evidence type="ECO:0000256" key="4">
    <source>
        <dbReference type="ARBA" id="ARBA00023315"/>
    </source>
</evidence>
<dbReference type="Gene3D" id="3.40.47.10">
    <property type="match status" value="1"/>
</dbReference>
<dbReference type="PROSITE" id="PS00099">
    <property type="entry name" value="THIOLASE_3"/>
    <property type="match status" value="1"/>
</dbReference>
<evidence type="ECO:0000256" key="5">
    <source>
        <dbReference type="ARBA" id="ARBA00024073"/>
    </source>
</evidence>